<accession>A0AA39FEE9</accession>
<reference evidence="2" key="1">
    <citation type="journal article" date="2023" name="bioRxiv">
        <title>Scaffold-level genome assemblies of two parasitoid biocontrol wasps reveal the parthenogenesis mechanism and an associated novel virus.</title>
        <authorList>
            <person name="Inwood S."/>
            <person name="Skelly J."/>
            <person name="Guhlin J."/>
            <person name="Harrop T."/>
            <person name="Goldson S."/>
            <person name="Dearden P."/>
        </authorList>
    </citation>
    <scope>NUCLEOTIDE SEQUENCE</scope>
    <source>
        <strain evidence="2">Lincoln</strain>
        <tissue evidence="2">Whole body</tissue>
    </source>
</reference>
<name>A0AA39FEE9_MICHY</name>
<organism evidence="2 3">
    <name type="scientific">Microctonus hyperodae</name>
    <name type="common">Parasitoid wasp</name>
    <dbReference type="NCBI Taxonomy" id="165561"/>
    <lineage>
        <taxon>Eukaryota</taxon>
        <taxon>Metazoa</taxon>
        <taxon>Ecdysozoa</taxon>
        <taxon>Arthropoda</taxon>
        <taxon>Hexapoda</taxon>
        <taxon>Insecta</taxon>
        <taxon>Pterygota</taxon>
        <taxon>Neoptera</taxon>
        <taxon>Endopterygota</taxon>
        <taxon>Hymenoptera</taxon>
        <taxon>Apocrita</taxon>
        <taxon>Ichneumonoidea</taxon>
        <taxon>Braconidae</taxon>
        <taxon>Euphorinae</taxon>
        <taxon>Microctonus</taxon>
    </lineage>
</organism>
<comment type="caution">
    <text evidence="2">The sequence shown here is derived from an EMBL/GenBank/DDBJ whole genome shotgun (WGS) entry which is preliminary data.</text>
</comment>
<gene>
    <name evidence="2" type="ORF">PV327_001884</name>
</gene>
<keyword evidence="3" id="KW-1185">Reference proteome</keyword>
<evidence type="ECO:0000313" key="2">
    <source>
        <dbReference type="EMBL" id="KAK0168044.1"/>
    </source>
</evidence>
<dbReference type="PANTHER" id="PTHR21838:SF2">
    <property type="entry name" value="COILED-COIL DOMAIN-CONTAINING PROTEIN 137"/>
    <property type="match status" value="1"/>
</dbReference>
<evidence type="ECO:0008006" key="4">
    <source>
        <dbReference type="Google" id="ProtNLM"/>
    </source>
</evidence>
<dbReference type="InterPro" id="IPR026680">
    <property type="entry name" value="CCDC137"/>
</dbReference>
<reference evidence="2" key="2">
    <citation type="submission" date="2023-03" db="EMBL/GenBank/DDBJ databases">
        <authorList>
            <person name="Inwood S.N."/>
            <person name="Skelly J.G."/>
            <person name="Guhlin J."/>
            <person name="Harrop T.W.R."/>
            <person name="Goldson S.G."/>
            <person name="Dearden P.K."/>
        </authorList>
    </citation>
    <scope>NUCLEOTIDE SEQUENCE</scope>
    <source>
        <strain evidence="2">Lincoln</strain>
        <tissue evidence="2">Whole body</tissue>
    </source>
</reference>
<protein>
    <recommendedName>
        <fullName evidence="4">Coiled-coil domain-containing protein 137</fullName>
    </recommendedName>
</protein>
<evidence type="ECO:0000256" key="1">
    <source>
        <dbReference type="SAM" id="MobiDB-lite"/>
    </source>
</evidence>
<dbReference type="PANTHER" id="PTHR21838">
    <property type="entry name" value="COILED-COIL DOMAIN-CONTAINING PROTEIN 137"/>
    <property type="match status" value="1"/>
</dbReference>
<dbReference type="EMBL" id="JAQQBR010001831">
    <property type="protein sequence ID" value="KAK0168044.1"/>
    <property type="molecule type" value="Genomic_DNA"/>
</dbReference>
<dbReference type="GO" id="GO:0005634">
    <property type="term" value="C:nucleus"/>
    <property type="evidence" value="ECO:0007669"/>
    <property type="project" value="TreeGrafter"/>
</dbReference>
<feature type="compositionally biased region" description="Basic residues" evidence="1">
    <location>
        <begin position="1"/>
        <end position="12"/>
    </location>
</feature>
<sequence>MGRKIPGAKHRGIKDPAKQQAQRWAELKTKINAPPKNIDEQAIPKSLERVINLKNAVKSGKISMVKKRSRNRAKNKLIKLESQNYTNITSKSKPEKCVPVFNQKPGENKRVFWNRVNRETQNFINETTFEKKYDVQIKRDPESGEVVGVEKRAKDEIDELMKLKMKHKNVDKKKKKKTLEPKLSKAQKKKQKLDMKKLKKSQNDIDEFKPIREQVEFGDIVHAPPELNVKPSKADKIITKPAKKDLLLCALLQKDGNYNSKSIDKKGKRKNLPAAERRILEQQQNDVIEAYKLLKARKSH</sequence>
<proteinExistence type="predicted"/>
<feature type="compositionally biased region" description="Basic residues" evidence="1">
    <location>
        <begin position="168"/>
        <end position="177"/>
    </location>
</feature>
<feature type="region of interest" description="Disordered" evidence="1">
    <location>
        <begin position="1"/>
        <end position="22"/>
    </location>
</feature>
<dbReference type="AlphaFoldDB" id="A0AA39FEE9"/>
<dbReference type="Proteomes" id="UP001168972">
    <property type="component" value="Unassembled WGS sequence"/>
</dbReference>
<feature type="region of interest" description="Disordered" evidence="1">
    <location>
        <begin position="168"/>
        <end position="199"/>
    </location>
</feature>
<evidence type="ECO:0000313" key="3">
    <source>
        <dbReference type="Proteomes" id="UP001168972"/>
    </source>
</evidence>